<proteinExistence type="predicted"/>
<dbReference type="PANTHER" id="PTHR23104:SF1">
    <property type="entry name" value="EF-HAND DOMAIN-CONTAINING PROTEIN"/>
    <property type="match status" value="1"/>
</dbReference>
<dbReference type="EMBL" id="WVUK01000057">
    <property type="protein sequence ID" value="KAF7492087.1"/>
    <property type="molecule type" value="Genomic_DNA"/>
</dbReference>
<accession>A0A834VC52</accession>
<dbReference type="PROSITE" id="PS00018">
    <property type="entry name" value="EF_HAND_1"/>
    <property type="match status" value="2"/>
</dbReference>
<dbReference type="EnsemblMetazoa" id="SSS_2504s_mrna">
    <property type="protein sequence ID" value="KAF7492087.1"/>
    <property type="gene ID" value="SSS_2504"/>
</dbReference>
<dbReference type="Gene3D" id="1.10.238.10">
    <property type="entry name" value="EF-hand"/>
    <property type="match status" value="1"/>
</dbReference>
<feature type="region of interest" description="Disordered" evidence="4">
    <location>
        <begin position="1"/>
        <end position="21"/>
    </location>
</feature>
<evidence type="ECO:0000256" key="3">
    <source>
        <dbReference type="ARBA" id="ARBA00022837"/>
    </source>
</evidence>
<dbReference type="PANTHER" id="PTHR23104">
    <property type="entry name" value="MULTIPLE COAGULATION FACTOR DEFICIENCY PROTEIN 2 NEURAL STEM CELL DERIVED NEURONAL SURVIVAL PROTEIN"/>
    <property type="match status" value="1"/>
</dbReference>
<evidence type="ECO:0000313" key="6">
    <source>
        <dbReference type="EnsemblMetazoa" id="KAF7492087.1"/>
    </source>
</evidence>
<feature type="compositionally biased region" description="Basic residues" evidence="4">
    <location>
        <begin position="1"/>
        <end position="11"/>
    </location>
</feature>
<organism evidence="5">
    <name type="scientific">Sarcoptes scabiei</name>
    <name type="common">Itch mite</name>
    <name type="synonym">Acarus scabiei</name>
    <dbReference type="NCBI Taxonomy" id="52283"/>
    <lineage>
        <taxon>Eukaryota</taxon>
        <taxon>Metazoa</taxon>
        <taxon>Ecdysozoa</taxon>
        <taxon>Arthropoda</taxon>
        <taxon>Chelicerata</taxon>
        <taxon>Arachnida</taxon>
        <taxon>Acari</taxon>
        <taxon>Acariformes</taxon>
        <taxon>Sarcoptiformes</taxon>
        <taxon>Astigmata</taxon>
        <taxon>Psoroptidia</taxon>
        <taxon>Sarcoptoidea</taxon>
        <taxon>Sarcoptidae</taxon>
        <taxon>Sarcoptinae</taxon>
        <taxon>Sarcoptes</taxon>
    </lineage>
</organism>
<name>A0A834VC52_SARSC</name>
<evidence type="ECO:0000313" key="5">
    <source>
        <dbReference type="EMBL" id="KAF7492087.1"/>
    </source>
</evidence>
<evidence type="ECO:0000313" key="7">
    <source>
        <dbReference type="Proteomes" id="UP000070412"/>
    </source>
</evidence>
<reference evidence="5" key="2">
    <citation type="submission" date="2020-01" db="EMBL/GenBank/DDBJ databases">
        <authorList>
            <person name="Korhonen P.K.K."/>
            <person name="Guangxu M.G."/>
            <person name="Wang T.W."/>
            <person name="Stroehlein A.J.S."/>
            <person name="Young N.D."/>
            <person name="Ang C.-S.A."/>
            <person name="Fernando D.W.F."/>
            <person name="Lu H.L."/>
            <person name="Taylor S.T."/>
            <person name="Ehtesham M.E.M."/>
            <person name="Najaraj S.H.N."/>
            <person name="Harsha G.H.G."/>
            <person name="Madugundu A.M."/>
            <person name="Renuse S.R."/>
            <person name="Holt D.H."/>
            <person name="Pandey A.P."/>
            <person name="Papenfuss A.P."/>
            <person name="Gasser R.B.G."/>
            <person name="Fischer K.F."/>
        </authorList>
    </citation>
    <scope>NUCLEOTIDE SEQUENCE</scope>
    <source>
        <strain evidence="5">SSS_KF_BRIS2020</strain>
    </source>
</reference>
<gene>
    <name evidence="5" type="ORF">SSS_2504</name>
</gene>
<protein>
    <submittedName>
        <fullName evidence="5">Multiple coagulation factor deficiency protein 2 -like protein</fullName>
    </submittedName>
</protein>
<dbReference type="SUPFAM" id="SSF47473">
    <property type="entry name" value="EF-hand"/>
    <property type="match status" value="1"/>
</dbReference>
<dbReference type="InterPro" id="IPR018247">
    <property type="entry name" value="EF_Hand_1_Ca_BS"/>
</dbReference>
<keyword evidence="1" id="KW-0732">Signal</keyword>
<evidence type="ECO:0000256" key="1">
    <source>
        <dbReference type="ARBA" id="ARBA00022729"/>
    </source>
</evidence>
<evidence type="ECO:0000256" key="2">
    <source>
        <dbReference type="ARBA" id="ARBA00022737"/>
    </source>
</evidence>
<keyword evidence="3" id="KW-0106">Calcium</keyword>
<dbReference type="OrthoDB" id="6494912at2759"/>
<evidence type="ECO:0000256" key="4">
    <source>
        <dbReference type="SAM" id="MobiDB-lite"/>
    </source>
</evidence>
<dbReference type="InterPro" id="IPR011992">
    <property type="entry name" value="EF-hand-dom_pair"/>
</dbReference>
<keyword evidence="2" id="KW-0677">Repeat</keyword>
<reference evidence="6" key="3">
    <citation type="submission" date="2022-06" db="UniProtKB">
        <authorList>
            <consortium name="EnsemblMetazoa"/>
        </authorList>
    </citation>
    <scope>IDENTIFICATION</scope>
</reference>
<dbReference type="AlphaFoldDB" id="A0A834VC52"/>
<sequence>MERIIRNKTKMRPSPSSSSSSLSMGLLASMVLVCSLSNLFVRIDFCEAQNSFVPSNQASVPNEGQDSTKIEENLLSFSNVIDWVFGEPDEEHQKHELEEHFGFIRGGEGKTDVDLAKLANKIGIKPEFFNFKAHDYDNNDRIDGLELMNMIVREKSSLFDDSKNPLQFKDPINVQKRMEFLDLCSKMIDRLLQQDDRNNDGYLDFTEYSKARSRFESIH</sequence>
<keyword evidence="7" id="KW-1185">Reference proteome</keyword>
<dbReference type="Proteomes" id="UP000070412">
    <property type="component" value="Unassembled WGS sequence"/>
</dbReference>
<reference evidence="7" key="1">
    <citation type="journal article" date="2020" name="PLoS Negl. Trop. Dis.">
        <title>High-quality nuclear genome for Sarcoptes scabiei-A critical resource for a neglected parasite.</title>
        <authorList>
            <person name="Korhonen P.K."/>
            <person name="Gasser R.B."/>
            <person name="Ma G."/>
            <person name="Wang T."/>
            <person name="Stroehlein A.J."/>
            <person name="Young N.D."/>
            <person name="Ang C.S."/>
            <person name="Fernando D.D."/>
            <person name="Lu H.C."/>
            <person name="Taylor S."/>
            <person name="Reynolds S.L."/>
            <person name="Mofiz E."/>
            <person name="Najaraj S.H."/>
            <person name="Gowda H."/>
            <person name="Madugundu A."/>
            <person name="Renuse S."/>
            <person name="Holt D."/>
            <person name="Pandey A."/>
            <person name="Papenfuss A.T."/>
            <person name="Fischer K."/>
        </authorList>
    </citation>
    <scope>NUCLEOTIDE SEQUENCE [LARGE SCALE GENOMIC DNA]</scope>
</reference>
<dbReference type="InterPro" id="IPR052110">
    <property type="entry name" value="MCFD2-like"/>
</dbReference>